<comment type="caution">
    <text evidence="1">The sequence shown here is derived from an EMBL/GenBank/DDBJ whole genome shotgun (WGS) entry which is preliminary data.</text>
</comment>
<proteinExistence type="predicted"/>
<name>A0ACA9P7R3_9GLOM</name>
<dbReference type="Proteomes" id="UP000789920">
    <property type="component" value="Unassembled WGS sequence"/>
</dbReference>
<accession>A0ACA9P7R3</accession>
<organism evidence="1 2">
    <name type="scientific">Racocetra persica</name>
    <dbReference type="NCBI Taxonomy" id="160502"/>
    <lineage>
        <taxon>Eukaryota</taxon>
        <taxon>Fungi</taxon>
        <taxon>Fungi incertae sedis</taxon>
        <taxon>Mucoromycota</taxon>
        <taxon>Glomeromycotina</taxon>
        <taxon>Glomeromycetes</taxon>
        <taxon>Diversisporales</taxon>
        <taxon>Gigasporaceae</taxon>
        <taxon>Racocetra</taxon>
    </lineage>
</organism>
<evidence type="ECO:0000313" key="1">
    <source>
        <dbReference type="EMBL" id="CAG8694043.1"/>
    </source>
</evidence>
<dbReference type="EMBL" id="CAJVQC010018508">
    <property type="protein sequence ID" value="CAG8694043.1"/>
    <property type="molecule type" value="Genomic_DNA"/>
</dbReference>
<sequence length="234" mass="28110">TSKYLADVISRHELSSKNSDNVAQYLNQLGDKIGKSGEAIEKMYSTGNFVLKELMAELKSINGEIYQEQVITRQDVMYFAERYEKILRVITKLRDEFRITKNELDDLYDLNNGMHHQFANGIKDVELFFDENKLELRERYRYNIEKLERNFGYLKQIMKKIPDIRYHINNLLSEFDKHRLVVIGCHSEWVSLRRRKLVTYEDTKRLDEMIQKLTNVIRIFEKKDLENIEKRIYI</sequence>
<protein>
    <submittedName>
        <fullName evidence="1">2872_t:CDS:1</fullName>
    </submittedName>
</protein>
<evidence type="ECO:0000313" key="2">
    <source>
        <dbReference type="Proteomes" id="UP000789920"/>
    </source>
</evidence>
<gene>
    <name evidence="1" type="ORF">RPERSI_LOCUS9692</name>
</gene>
<reference evidence="1" key="1">
    <citation type="submission" date="2021-06" db="EMBL/GenBank/DDBJ databases">
        <authorList>
            <person name="Kallberg Y."/>
            <person name="Tangrot J."/>
            <person name="Rosling A."/>
        </authorList>
    </citation>
    <scope>NUCLEOTIDE SEQUENCE</scope>
    <source>
        <strain evidence="1">MA461A</strain>
    </source>
</reference>
<keyword evidence="2" id="KW-1185">Reference proteome</keyword>
<feature type="non-terminal residue" evidence="1">
    <location>
        <position position="1"/>
    </location>
</feature>